<gene>
    <name evidence="7" type="ORF">LTR62_007639</name>
</gene>
<comment type="similarity">
    <text evidence="2">Belongs to the TMEM19 family.</text>
</comment>
<evidence type="ECO:0000256" key="6">
    <source>
        <dbReference type="SAM" id="Phobius"/>
    </source>
</evidence>
<dbReference type="PANTHER" id="PTHR13353">
    <property type="entry name" value="TRANSMEMBRANE PROTEIN 19"/>
    <property type="match status" value="1"/>
</dbReference>
<organism evidence="7 8">
    <name type="scientific">Meristemomyces frigidus</name>
    <dbReference type="NCBI Taxonomy" id="1508187"/>
    <lineage>
        <taxon>Eukaryota</taxon>
        <taxon>Fungi</taxon>
        <taxon>Dikarya</taxon>
        <taxon>Ascomycota</taxon>
        <taxon>Pezizomycotina</taxon>
        <taxon>Dothideomycetes</taxon>
        <taxon>Dothideomycetidae</taxon>
        <taxon>Mycosphaerellales</taxon>
        <taxon>Teratosphaeriaceae</taxon>
        <taxon>Meristemomyces</taxon>
    </lineage>
</organism>
<comment type="subcellular location">
    <subcellularLocation>
        <location evidence="1">Membrane</location>
        <topology evidence="1">Multi-pass membrane protein</topology>
    </subcellularLocation>
</comment>
<comment type="caution">
    <text evidence="7">The sequence shown here is derived from an EMBL/GenBank/DDBJ whole genome shotgun (WGS) entry which is preliminary data.</text>
</comment>
<protein>
    <recommendedName>
        <fullName evidence="9">DUF92 domain protein</fullName>
    </recommendedName>
</protein>
<keyword evidence="4 6" id="KW-1133">Transmembrane helix</keyword>
<sequence length="361" mass="37223">MKAVLVLNVEYTPLSTPLDTTIVINHAQTHHLLESAIMEILTTRWPQITATTALVTYAHTRHKLTPAGILAGILVAGIHMLHPWPAFFWLLIIFFVLGTGVTRVGKKVKAGLTISYSGGKSAKVASAHGEGEGEGEGGEGARTSTQVFANSGWACVLILLHTWLLNNSTPFTSSLLPLSPGPYFPALAALLPIGIIAQYAAVAADTFSSELGILAKTKPFLITAPWRRVPAGTNGGVTVDGVLYGGLGGALLTITAAAALRVLPPYIGLDVGTMGLLTLSGLVGTVLDSVLGALVQATVTDGKSGKVVEGHGGQRVVVGGSRVRMGGVDLLTNNGVNFVMAMVTSVAAMGTAYVSGVGTGR</sequence>
<dbReference type="Pfam" id="PF01940">
    <property type="entry name" value="DUF92"/>
    <property type="match status" value="1"/>
</dbReference>
<dbReference type="Proteomes" id="UP001310890">
    <property type="component" value="Unassembled WGS sequence"/>
</dbReference>
<evidence type="ECO:0000313" key="8">
    <source>
        <dbReference type="Proteomes" id="UP001310890"/>
    </source>
</evidence>
<evidence type="ECO:0000256" key="3">
    <source>
        <dbReference type="ARBA" id="ARBA00022692"/>
    </source>
</evidence>
<evidence type="ECO:0000313" key="7">
    <source>
        <dbReference type="EMBL" id="KAK5109005.1"/>
    </source>
</evidence>
<evidence type="ECO:0000256" key="4">
    <source>
        <dbReference type="ARBA" id="ARBA00022989"/>
    </source>
</evidence>
<dbReference type="InterPro" id="IPR002794">
    <property type="entry name" value="DUF92_TMEM19"/>
</dbReference>
<reference evidence="7" key="1">
    <citation type="submission" date="2023-08" db="EMBL/GenBank/DDBJ databases">
        <title>Black Yeasts Isolated from many extreme environments.</title>
        <authorList>
            <person name="Coleine C."/>
            <person name="Stajich J.E."/>
            <person name="Selbmann L."/>
        </authorList>
    </citation>
    <scope>NUCLEOTIDE SEQUENCE</scope>
    <source>
        <strain evidence="7">CCFEE 5401</strain>
    </source>
</reference>
<dbReference type="PANTHER" id="PTHR13353:SF5">
    <property type="entry name" value="TRANSMEMBRANE PROTEIN 19"/>
    <property type="match status" value="1"/>
</dbReference>
<feature type="transmembrane region" description="Helical" evidence="6">
    <location>
        <begin position="87"/>
        <end position="105"/>
    </location>
</feature>
<dbReference type="AlphaFoldDB" id="A0AAN7TAY7"/>
<keyword evidence="3 6" id="KW-0812">Transmembrane</keyword>
<evidence type="ECO:0000256" key="2">
    <source>
        <dbReference type="ARBA" id="ARBA00009012"/>
    </source>
</evidence>
<proteinExistence type="inferred from homology"/>
<evidence type="ECO:0000256" key="5">
    <source>
        <dbReference type="ARBA" id="ARBA00023136"/>
    </source>
</evidence>
<evidence type="ECO:0008006" key="9">
    <source>
        <dbReference type="Google" id="ProtNLM"/>
    </source>
</evidence>
<accession>A0AAN7TAY7</accession>
<evidence type="ECO:0000256" key="1">
    <source>
        <dbReference type="ARBA" id="ARBA00004141"/>
    </source>
</evidence>
<keyword evidence="5 6" id="KW-0472">Membrane</keyword>
<dbReference type="EMBL" id="JAVRRL010000073">
    <property type="protein sequence ID" value="KAK5109005.1"/>
    <property type="molecule type" value="Genomic_DNA"/>
</dbReference>
<feature type="transmembrane region" description="Helical" evidence="6">
    <location>
        <begin position="64"/>
        <end position="81"/>
    </location>
</feature>
<feature type="transmembrane region" description="Helical" evidence="6">
    <location>
        <begin position="147"/>
        <end position="164"/>
    </location>
</feature>
<name>A0AAN7TAY7_9PEZI</name>
<dbReference type="GO" id="GO:0016020">
    <property type="term" value="C:membrane"/>
    <property type="evidence" value="ECO:0007669"/>
    <property type="project" value="UniProtKB-SubCell"/>
</dbReference>
<feature type="transmembrane region" description="Helical" evidence="6">
    <location>
        <begin position="184"/>
        <end position="204"/>
    </location>
</feature>